<name>A0AAD5LTB4_PYTIN</name>
<protein>
    <recommendedName>
        <fullName evidence="9">TKL protein kinase</fullName>
    </recommendedName>
</protein>
<gene>
    <name evidence="7" type="ORF">P43SY_005744</name>
</gene>
<evidence type="ECO:0000256" key="4">
    <source>
        <dbReference type="PROSITE-ProRule" id="PRU00091"/>
    </source>
</evidence>
<evidence type="ECO:0008006" key="9">
    <source>
        <dbReference type="Google" id="ProtNLM"/>
    </source>
</evidence>
<dbReference type="Gene3D" id="1.10.510.10">
    <property type="entry name" value="Transferase(Phosphotransferase) domain 1"/>
    <property type="match status" value="1"/>
</dbReference>
<dbReference type="InterPro" id="IPR051681">
    <property type="entry name" value="Ser/Thr_Kinases-Pseudokinases"/>
</dbReference>
<keyword evidence="8" id="KW-1185">Reference proteome</keyword>
<evidence type="ECO:0000313" key="8">
    <source>
        <dbReference type="Proteomes" id="UP001209570"/>
    </source>
</evidence>
<dbReference type="InterPro" id="IPR000306">
    <property type="entry name" value="Znf_FYVE"/>
</dbReference>
<dbReference type="InterPro" id="IPR001245">
    <property type="entry name" value="Ser-Thr/Tyr_kinase_cat_dom"/>
</dbReference>
<feature type="domain" description="Protein kinase" evidence="5">
    <location>
        <begin position="157"/>
        <end position="426"/>
    </location>
</feature>
<evidence type="ECO:0000256" key="3">
    <source>
        <dbReference type="ARBA" id="ARBA00022833"/>
    </source>
</evidence>
<proteinExistence type="predicted"/>
<dbReference type="Pfam" id="PF01363">
    <property type="entry name" value="FYVE"/>
    <property type="match status" value="1"/>
</dbReference>
<accession>A0AAD5LTB4</accession>
<dbReference type="Gene3D" id="3.30.40.10">
    <property type="entry name" value="Zinc/RING finger domain, C3HC4 (zinc finger)"/>
    <property type="match status" value="1"/>
</dbReference>
<dbReference type="InterPro" id="IPR011009">
    <property type="entry name" value="Kinase-like_dom_sf"/>
</dbReference>
<dbReference type="PROSITE" id="PS50178">
    <property type="entry name" value="ZF_FYVE"/>
    <property type="match status" value="1"/>
</dbReference>
<reference evidence="7" key="1">
    <citation type="submission" date="2021-12" db="EMBL/GenBank/DDBJ databases">
        <title>Prjna785345.</title>
        <authorList>
            <person name="Rujirawat T."/>
            <person name="Krajaejun T."/>
        </authorList>
    </citation>
    <scope>NUCLEOTIDE SEQUENCE</scope>
    <source>
        <strain evidence="7">Pi057C3</strain>
    </source>
</reference>
<evidence type="ECO:0000313" key="7">
    <source>
        <dbReference type="EMBL" id="KAJ0409850.1"/>
    </source>
</evidence>
<dbReference type="InterPro" id="IPR011011">
    <property type="entry name" value="Znf_FYVE_PHD"/>
</dbReference>
<evidence type="ECO:0000256" key="2">
    <source>
        <dbReference type="ARBA" id="ARBA00022771"/>
    </source>
</evidence>
<dbReference type="GO" id="GO:0005524">
    <property type="term" value="F:ATP binding"/>
    <property type="evidence" value="ECO:0007669"/>
    <property type="project" value="InterPro"/>
</dbReference>
<dbReference type="AlphaFoldDB" id="A0AAD5LTB4"/>
<keyword evidence="2 4" id="KW-0863">Zinc-finger</keyword>
<evidence type="ECO:0000256" key="1">
    <source>
        <dbReference type="ARBA" id="ARBA00022723"/>
    </source>
</evidence>
<evidence type="ECO:0000259" key="5">
    <source>
        <dbReference type="PROSITE" id="PS50011"/>
    </source>
</evidence>
<dbReference type="PROSITE" id="PS50011">
    <property type="entry name" value="PROTEIN_KINASE_DOM"/>
    <property type="match status" value="1"/>
</dbReference>
<dbReference type="InterPro" id="IPR000719">
    <property type="entry name" value="Prot_kinase_dom"/>
</dbReference>
<keyword evidence="3" id="KW-0862">Zinc</keyword>
<sequence length="455" mass="50876">MNKLAMSGASQILTIDELRSQNEWIPVSKRDNCVMCGGKFGTFRRKHHCRVCGDIMCSTCTLKRRALLPFIGMCKVKVCVRCASGTRTSDEQHTVVGSDDEMETRAGPMDSVSMSDDDLNNLEALFSPTTVPETEKNPYAMWSTTDLNVPWVDTNDLEDVRLIANGSFRSVWLVRYCQARPLAAKRVLKERLDKRTANCFVQDIQLVSKLQHPRIIEFIGVSWTKERHLQALFEYAPGGDLRSYLDATPSGRDRQRDLQKVQIALDIAEALVYVHSLSPPLVHYGLSSRSVLLMEDMRVKLSDVGVSRSPFEDNATMLGLGSGWWLAPEVITGRTSYSSACDIYEFGVILSELETHQMPFRDYRGPHGNVLSPATVLCMISVGQLRLNFSSLCPLELTQLANECLSLDPRDRPSAVEIAVRLRSFLRTIGAEYEVQTPQSYPQGQGIVLCEGIDA</sequence>
<dbReference type="CDD" id="cd00065">
    <property type="entry name" value="FYVE_like_SF"/>
    <property type="match status" value="1"/>
</dbReference>
<dbReference type="SMART" id="SM00064">
    <property type="entry name" value="FYVE"/>
    <property type="match status" value="1"/>
</dbReference>
<dbReference type="SUPFAM" id="SSF56112">
    <property type="entry name" value="Protein kinase-like (PK-like)"/>
    <property type="match status" value="1"/>
</dbReference>
<dbReference type="InterPro" id="IPR013083">
    <property type="entry name" value="Znf_RING/FYVE/PHD"/>
</dbReference>
<dbReference type="GO" id="GO:0004674">
    <property type="term" value="F:protein serine/threonine kinase activity"/>
    <property type="evidence" value="ECO:0007669"/>
    <property type="project" value="TreeGrafter"/>
</dbReference>
<keyword evidence="1" id="KW-0479">Metal-binding</keyword>
<dbReference type="Pfam" id="PF07714">
    <property type="entry name" value="PK_Tyr_Ser-Thr"/>
    <property type="match status" value="1"/>
</dbReference>
<dbReference type="InterPro" id="IPR017455">
    <property type="entry name" value="Znf_FYVE-rel"/>
</dbReference>
<evidence type="ECO:0000259" key="6">
    <source>
        <dbReference type="PROSITE" id="PS50178"/>
    </source>
</evidence>
<organism evidence="7 8">
    <name type="scientific">Pythium insidiosum</name>
    <name type="common">Pythiosis disease agent</name>
    <dbReference type="NCBI Taxonomy" id="114742"/>
    <lineage>
        <taxon>Eukaryota</taxon>
        <taxon>Sar</taxon>
        <taxon>Stramenopiles</taxon>
        <taxon>Oomycota</taxon>
        <taxon>Peronosporomycetes</taxon>
        <taxon>Pythiales</taxon>
        <taxon>Pythiaceae</taxon>
        <taxon>Pythium</taxon>
    </lineage>
</organism>
<feature type="domain" description="FYVE-type" evidence="6">
    <location>
        <begin position="27"/>
        <end position="87"/>
    </location>
</feature>
<dbReference type="Proteomes" id="UP001209570">
    <property type="component" value="Unassembled WGS sequence"/>
</dbReference>
<dbReference type="PANTHER" id="PTHR44329">
    <property type="entry name" value="SERINE/THREONINE-PROTEIN KINASE TNNI3K-RELATED"/>
    <property type="match status" value="1"/>
</dbReference>
<dbReference type="EMBL" id="JAKCXM010000002">
    <property type="protein sequence ID" value="KAJ0409850.1"/>
    <property type="molecule type" value="Genomic_DNA"/>
</dbReference>
<comment type="caution">
    <text evidence="7">The sequence shown here is derived from an EMBL/GenBank/DDBJ whole genome shotgun (WGS) entry which is preliminary data.</text>
</comment>
<dbReference type="PANTHER" id="PTHR44329:SF214">
    <property type="entry name" value="PROTEIN KINASE DOMAIN-CONTAINING PROTEIN"/>
    <property type="match status" value="1"/>
</dbReference>
<dbReference type="SUPFAM" id="SSF57903">
    <property type="entry name" value="FYVE/PHD zinc finger"/>
    <property type="match status" value="1"/>
</dbReference>
<dbReference type="GO" id="GO:0008270">
    <property type="term" value="F:zinc ion binding"/>
    <property type="evidence" value="ECO:0007669"/>
    <property type="project" value="UniProtKB-KW"/>
</dbReference>